<dbReference type="PANTHER" id="PTHR37814">
    <property type="entry name" value="CONSERVED MEMBRANE PROTEIN"/>
    <property type="match status" value="1"/>
</dbReference>
<proteinExistence type="predicted"/>
<dbReference type="InterPro" id="IPR038728">
    <property type="entry name" value="YkvI-like"/>
</dbReference>
<feature type="transmembrane region" description="Helical" evidence="2">
    <location>
        <begin position="218"/>
        <end position="242"/>
    </location>
</feature>
<dbReference type="PANTHER" id="PTHR37814:SF1">
    <property type="entry name" value="MEMBRANE PROTEIN"/>
    <property type="match status" value="1"/>
</dbReference>
<organism evidence="3 4">
    <name type="scientific">Trueperella bonasi</name>
    <dbReference type="NCBI Taxonomy" id="312286"/>
    <lineage>
        <taxon>Bacteria</taxon>
        <taxon>Bacillati</taxon>
        <taxon>Actinomycetota</taxon>
        <taxon>Actinomycetes</taxon>
        <taxon>Actinomycetales</taxon>
        <taxon>Actinomycetaceae</taxon>
        <taxon>Trueperella</taxon>
    </lineage>
</organism>
<comment type="caution">
    <text evidence="3">The sequence shown here is derived from an EMBL/GenBank/DDBJ whole genome shotgun (WGS) entry which is preliminary data.</text>
</comment>
<keyword evidence="2" id="KW-1133">Transmembrane helix</keyword>
<feature type="transmembrane region" description="Helical" evidence="2">
    <location>
        <begin position="323"/>
        <end position="346"/>
    </location>
</feature>
<evidence type="ECO:0000256" key="1">
    <source>
        <dbReference type="SAM" id="MobiDB-lite"/>
    </source>
</evidence>
<keyword evidence="2" id="KW-0472">Membrane</keyword>
<evidence type="ECO:0000313" key="4">
    <source>
        <dbReference type="Proteomes" id="UP001243212"/>
    </source>
</evidence>
<feature type="transmembrane region" description="Helical" evidence="2">
    <location>
        <begin position="297"/>
        <end position="317"/>
    </location>
</feature>
<keyword evidence="2" id="KW-0812">Transmembrane</keyword>
<feature type="region of interest" description="Disordered" evidence="1">
    <location>
        <begin position="430"/>
        <end position="457"/>
    </location>
</feature>
<dbReference type="RefSeq" id="WP_307682761.1">
    <property type="nucleotide sequence ID" value="NZ_JAUSQX010000001.1"/>
</dbReference>
<feature type="transmembrane region" description="Helical" evidence="2">
    <location>
        <begin position="40"/>
        <end position="59"/>
    </location>
</feature>
<evidence type="ECO:0000313" key="3">
    <source>
        <dbReference type="EMBL" id="MDP9806545.1"/>
    </source>
</evidence>
<accession>A0ABT9NGP7</accession>
<sequence>MLKRVIVIALAYIGVVVGAGFASGQEVLQYFVAHGRSGIVAVAITAALMAAIGVAALQLGSYAGAKEHSTVFNQIAHPLIARALDAFIVFTLFGIGFVMIAGAGSNLEQQFGLPVWVGSAIMVTLVVSVGMLDVEKVTNIIGGLTPLMVVIILAATVYAFLNPDGSITEMQVYSYTVEPALSNLALSTINYVAFAFATGASMMIVMGGDMFNPKEAGVGGLLGGLGFGTLLVLSTMALFLKLPSVSTSPMPTLALIDSINPTFGLIAALVIYGMIFNTAIGMYYALAKRAAGVRKTFFKPTLFGTVTIGFALSFLGFEELVGTLYPIIGYVGIALTVLIIVGWFTARSKISEETSRRARIRRLFRLRWEKQATYSPENHEELTKHIEASTLDNHEVALAVRDEIVAEIEADPNADVDPVLAQHHGYQDGEFGETKLDFPHPAELRAESFTEAPSQER</sequence>
<feature type="transmembrane region" description="Helical" evidence="2">
    <location>
        <begin position="113"/>
        <end position="132"/>
    </location>
</feature>
<evidence type="ECO:0000256" key="2">
    <source>
        <dbReference type="SAM" id="Phobius"/>
    </source>
</evidence>
<feature type="transmembrane region" description="Helical" evidence="2">
    <location>
        <begin position="262"/>
        <end position="285"/>
    </location>
</feature>
<dbReference type="EMBL" id="JAUSQX010000001">
    <property type="protein sequence ID" value="MDP9806545.1"/>
    <property type="molecule type" value="Genomic_DNA"/>
</dbReference>
<dbReference type="Proteomes" id="UP001243212">
    <property type="component" value="Unassembled WGS sequence"/>
</dbReference>
<keyword evidence="4" id="KW-1185">Reference proteome</keyword>
<feature type="transmembrane region" description="Helical" evidence="2">
    <location>
        <begin position="139"/>
        <end position="161"/>
    </location>
</feature>
<feature type="transmembrane region" description="Helical" evidence="2">
    <location>
        <begin position="181"/>
        <end position="206"/>
    </location>
</feature>
<reference evidence="3 4" key="1">
    <citation type="submission" date="2023-07" db="EMBL/GenBank/DDBJ databases">
        <title>Sequencing the genomes of 1000 actinobacteria strains.</title>
        <authorList>
            <person name="Klenk H.-P."/>
        </authorList>
    </citation>
    <scope>NUCLEOTIDE SEQUENCE [LARGE SCALE GENOMIC DNA]</scope>
    <source>
        <strain evidence="3 4">DSM 17163</strain>
    </source>
</reference>
<feature type="transmembrane region" description="Helical" evidence="2">
    <location>
        <begin position="79"/>
        <end position="101"/>
    </location>
</feature>
<gene>
    <name evidence="3" type="ORF">J2S70_001127</name>
</gene>
<name>A0ABT9NGP7_9ACTO</name>
<feature type="compositionally biased region" description="Basic and acidic residues" evidence="1">
    <location>
        <begin position="432"/>
        <end position="457"/>
    </location>
</feature>
<protein>
    <submittedName>
        <fullName evidence="3">Membrane protein YkvI</fullName>
    </submittedName>
</protein>